<dbReference type="SUPFAM" id="SSF53474">
    <property type="entry name" value="alpha/beta-Hydrolases"/>
    <property type="match status" value="1"/>
</dbReference>
<evidence type="ECO:0000259" key="1">
    <source>
        <dbReference type="Pfam" id="PF00561"/>
    </source>
</evidence>
<dbReference type="InterPro" id="IPR050471">
    <property type="entry name" value="AB_hydrolase"/>
</dbReference>
<evidence type="ECO:0000313" key="2">
    <source>
        <dbReference type="EMBL" id="MCX3061146.1"/>
    </source>
</evidence>
<dbReference type="InterPro" id="IPR029058">
    <property type="entry name" value="AB_hydrolase_fold"/>
</dbReference>
<protein>
    <submittedName>
        <fullName evidence="2">Alpha/beta hydrolase</fullName>
    </submittedName>
</protein>
<proteinExistence type="predicted"/>
<dbReference type="InterPro" id="IPR000073">
    <property type="entry name" value="AB_hydrolase_1"/>
</dbReference>
<comment type="caution">
    <text evidence="2">The sequence shown here is derived from an EMBL/GenBank/DDBJ whole genome shotgun (WGS) entry which is preliminary data.</text>
</comment>
<dbReference type="Pfam" id="PF00561">
    <property type="entry name" value="Abhydrolase_1"/>
    <property type="match status" value="1"/>
</dbReference>
<name>A0ABT3TVU1_9ACTN</name>
<gene>
    <name evidence="2" type="ORF">OFY01_15530</name>
</gene>
<dbReference type="Gene3D" id="3.40.50.1820">
    <property type="entry name" value="alpha/beta hydrolase"/>
    <property type="match status" value="1"/>
</dbReference>
<accession>A0ABT3TVU1</accession>
<dbReference type="RefSeq" id="WP_266600266.1">
    <property type="nucleotide sequence ID" value="NZ_JAPHNL010000157.1"/>
</dbReference>
<evidence type="ECO:0000313" key="3">
    <source>
        <dbReference type="Proteomes" id="UP001163064"/>
    </source>
</evidence>
<dbReference type="GO" id="GO:0016787">
    <property type="term" value="F:hydrolase activity"/>
    <property type="evidence" value="ECO:0007669"/>
    <property type="project" value="UniProtKB-KW"/>
</dbReference>
<dbReference type="PRINTS" id="PR00111">
    <property type="entry name" value="ABHYDROLASE"/>
</dbReference>
<organism evidence="2 3">
    <name type="scientific">Streptomyces beihaiensis</name>
    <dbReference type="NCBI Taxonomy" id="2984495"/>
    <lineage>
        <taxon>Bacteria</taxon>
        <taxon>Bacillati</taxon>
        <taxon>Actinomycetota</taxon>
        <taxon>Actinomycetes</taxon>
        <taxon>Kitasatosporales</taxon>
        <taxon>Streptomycetaceae</taxon>
        <taxon>Streptomyces</taxon>
    </lineage>
</organism>
<reference evidence="2" key="1">
    <citation type="submission" date="2022-10" db="EMBL/GenBank/DDBJ databases">
        <title>Streptomyces beihaiensis sp. nov., a chitin degrading actinobacterium, isolated from shrimp pond soil.</title>
        <authorList>
            <person name="Xie J."/>
            <person name="Shen N."/>
        </authorList>
    </citation>
    <scope>NUCLEOTIDE SEQUENCE</scope>
    <source>
        <strain evidence="2">GXMU-J5</strain>
    </source>
</reference>
<keyword evidence="2" id="KW-0378">Hydrolase</keyword>
<keyword evidence="3" id="KW-1185">Reference proteome</keyword>
<feature type="domain" description="AB hydrolase-1" evidence="1">
    <location>
        <begin position="24"/>
        <end position="260"/>
    </location>
</feature>
<dbReference type="EMBL" id="JAPHNL010000157">
    <property type="protein sequence ID" value="MCX3061146.1"/>
    <property type="molecule type" value="Genomic_DNA"/>
</dbReference>
<dbReference type="PANTHER" id="PTHR43433">
    <property type="entry name" value="HYDROLASE, ALPHA/BETA FOLD FAMILY PROTEIN"/>
    <property type="match status" value="1"/>
</dbReference>
<dbReference type="PANTHER" id="PTHR43433:SF3">
    <property type="entry name" value="NON-HEME CHLOROPEROXIDASE"/>
    <property type="match status" value="1"/>
</dbReference>
<dbReference type="Proteomes" id="UP001163064">
    <property type="component" value="Unassembled WGS sequence"/>
</dbReference>
<sequence>MYFESHDGTRIAYEDYGRGGEGAPIVLVAGAMLPAEMWEYQIPYLVERGHRCVAVDRRGHGRSDRPSTGYDIDTTADDLAALLDHLDLTGVVLVGHSTGGAEVARYLARHGEGRVARVAFVSSTLPFMKQTDDNPGGVPEAVLDGLLAAVRADRPKWLARQTQLYFTTHLGSDVSPEQMDVTYRQCLSTSPWATLRMQEACFHADSREDLRGIGVPTLTVHGDADFSAPAELTGRRTAELLPGGTYVEYEGAGHGLYVSHADRLNADLLKFAAG</sequence>